<evidence type="ECO:0000256" key="2">
    <source>
        <dbReference type="SAM" id="Phobius"/>
    </source>
</evidence>
<gene>
    <name evidence="3" type="ORF">PPYR_04048</name>
</gene>
<dbReference type="CDD" id="cd00117">
    <property type="entry name" value="TFP"/>
    <property type="match status" value="1"/>
</dbReference>
<dbReference type="Proteomes" id="UP000327044">
    <property type="component" value="Unassembled WGS sequence"/>
</dbReference>
<dbReference type="PANTHER" id="PTHR16983">
    <property type="entry name" value="UPAR/LY6 DOMAIN-CONTAINING PROTEIN"/>
    <property type="match status" value="1"/>
</dbReference>
<dbReference type="PANTHER" id="PTHR16983:SF10">
    <property type="entry name" value="PROTEIN QUIVER"/>
    <property type="match status" value="1"/>
</dbReference>
<dbReference type="InterPro" id="IPR051110">
    <property type="entry name" value="Ly-6/neurotoxin-like_GPI-ap"/>
</dbReference>
<dbReference type="AlphaFoldDB" id="A0A5N4AWX7"/>
<name>A0A5N4AWX7_PHOPY</name>
<keyword evidence="2" id="KW-1133">Transmembrane helix</keyword>
<dbReference type="InParanoid" id="A0A5N4AWX7"/>
<keyword evidence="2" id="KW-0812">Transmembrane</keyword>
<feature type="transmembrane region" description="Helical" evidence="2">
    <location>
        <begin position="6"/>
        <end position="24"/>
    </location>
</feature>
<protein>
    <recommendedName>
        <fullName evidence="5">Protein sleepless</fullName>
    </recommendedName>
</protein>
<organism evidence="3 4">
    <name type="scientific">Photinus pyralis</name>
    <name type="common">Common eastern firefly</name>
    <name type="synonym">Lampyris pyralis</name>
    <dbReference type="NCBI Taxonomy" id="7054"/>
    <lineage>
        <taxon>Eukaryota</taxon>
        <taxon>Metazoa</taxon>
        <taxon>Ecdysozoa</taxon>
        <taxon>Arthropoda</taxon>
        <taxon>Hexapoda</taxon>
        <taxon>Insecta</taxon>
        <taxon>Pterygota</taxon>
        <taxon>Neoptera</taxon>
        <taxon>Endopterygota</taxon>
        <taxon>Coleoptera</taxon>
        <taxon>Polyphaga</taxon>
        <taxon>Elateriformia</taxon>
        <taxon>Elateroidea</taxon>
        <taxon>Lampyridae</taxon>
        <taxon>Lampyrinae</taxon>
        <taxon>Photinus</taxon>
    </lineage>
</organism>
<accession>A0A5N4AWX7</accession>
<comment type="caution">
    <text evidence="3">The sequence shown here is derived from an EMBL/GenBank/DDBJ whole genome shotgun (WGS) entry which is preliminary data.</text>
</comment>
<dbReference type="OrthoDB" id="6415465at2759"/>
<evidence type="ECO:0000256" key="1">
    <source>
        <dbReference type="ARBA" id="ARBA00022729"/>
    </source>
</evidence>
<evidence type="ECO:0000313" key="4">
    <source>
        <dbReference type="Proteomes" id="UP000327044"/>
    </source>
</evidence>
<proteinExistence type="predicted"/>
<keyword evidence="2" id="KW-0472">Membrane</keyword>
<dbReference type="InterPro" id="IPR045860">
    <property type="entry name" value="Snake_toxin-like_sf"/>
</dbReference>
<keyword evidence="4" id="KW-1185">Reference proteome</keyword>
<dbReference type="EMBL" id="VVIM01000002">
    <property type="protein sequence ID" value="KAB0801862.1"/>
    <property type="molecule type" value="Genomic_DNA"/>
</dbReference>
<evidence type="ECO:0000313" key="3">
    <source>
        <dbReference type="EMBL" id="KAB0801862.1"/>
    </source>
</evidence>
<keyword evidence="1" id="KW-0732">Signal</keyword>
<reference evidence="3 4" key="1">
    <citation type="journal article" date="2018" name="Elife">
        <title>Firefly genomes illuminate parallel origins of bioluminescence in beetles.</title>
        <authorList>
            <person name="Fallon T.R."/>
            <person name="Lower S.E."/>
            <person name="Chang C.H."/>
            <person name="Bessho-Uehara M."/>
            <person name="Martin G.J."/>
            <person name="Bewick A.J."/>
            <person name="Behringer M."/>
            <person name="Debat H.J."/>
            <person name="Wong I."/>
            <person name="Day J.C."/>
            <person name="Suvorov A."/>
            <person name="Silva C.J."/>
            <person name="Stanger-Hall K.F."/>
            <person name="Hall D.W."/>
            <person name="Schmitz R.J."/>
            <person name="Nelson D.R."/>
            <person name="Lewis S.M."/>
            <person name="Shigenobu S."/>
            <person name="Bybee S.M."/>
            <person name="Larracuente A.M."/>
            <person name="Oba Y."/>
            <person name="Weng J.K."/>
        </authorList>
    </citation>
    <scope>NUCLEOTIDE SEQUENCE [LARGE SCALE GENOMIC DNA]</scope>
    <source>
        <strain evidence="3">1611_PpyrPB1</strain>
        <tissue evidence="3">Whole body</tissue>
    </source>
</reference>
<dbReference type="FunCoup" id="A0A5N4AWX7">
    <property type="interactions" value="15"/>
</dbReference>
<dbReference type="SUPFAM" id="SSF57302">
    <property type="entry name" value="Snake toxin-like"/>
    <property type="match status" value="1"/>
</dbReference>
<sequence length="169" mass="19122">MIVKYGVYVCILIMSAFEMLYAYAGELTDSEHRTKAATEKLPTLVCYRCNTMTDNEKCLDLHNNSTSFHANCSDDSRICQVKRISMTTITKTGEVTGTPKLWMLQRNCTGTCDPGCIIIGERTKLYSCTTCCEESYCNHGNSASSFYIEHFQVLLYHLYTVLLMLIVKS</sequence>
<evidence type="ECO:0008006" key="5">
    <source>
        <dbReference type="Google" id="ProtNLM"/>
    </source>
</evidence>